<dbReference type="EMBL" id="CP005933">
    <property type="protein sequence ID" value="AIA33797.1"/>
    <property type="molecule type" value="Genomic_DNA"/>
</dbReference>
<proteinExistence type="predicted"/>
<reference evidence="1 2" key="1">
    <citation type="submission" date="2013-04" db="EMBL/GenBank/DDBJ databases">
        <authorList>
            <person name="Lin L."/>
            <person name="Zeng Z."/>
            <person name="Xie J."/>
            <person name="Luo L."/>
            <person name="Yang Z."/>
            <person name="Liang W."/>
            <person name="Lin H."/>
            <person name="Dong C."/>
            <person name="Sun Y."/>
        </authorList>
    </citation>
    <scope>NUCLEOTIDE SEQUENCE [LARGE SCALE GENOMIC DNA]</scope>
    <source>
        <strain evidence="1 2">CQ-W70</strain>
    </source>
</reference>
<gene>
    <name evidence="1" type="ORF">K668_01045</name>
</gene>
<protein>
    <submittedName>
        <fullName evidence="1">Type II restriction enzyme</fullName>
    </submittedName>
</protein>
<dbReference type="KEGG" id="mbq:K668_01045"/>
<sequence>MQLPITIEKIVKNNLDFQVQSDTVIEELSAIENDFVTSLYKLVFSKYNGLEF</sequence>
<organism evidence="1 2">
    <name type="scientific">Mycoplasmopsis bovis CQ-W70</name>
    <dbReference type="NCBI Taxonomy" id="1316930"/>
    <lineage>
        <taxon>Bacteria</taxon>
        <taxon>Bacillati</taxon>
        <taxon>Mycoplasmatota</taxon>
        <taxon>Mycoplasmoidales</taxon>
        <taxon>Metamycoplasmataceae</taxon>
        <taxon>Mycoplasmopsis</taxon>
    </lineage>
</organism>
<evidence type="ECO:0000313" key="2">
    <source>
        <dbReference type="Proteomes" id="UP000027182"/>
    </source>
</evidence>
<dbReference type="PATRIC" id="fig|1316930.3.peg.218"/>
<accession>A0A059Y859</accession>
<dbReference type="RefSeq" id="WP_013954654.1">
    <property type="nucleotide sequence ID" value="NZ_CP005933.1"/>
</dbReference>
<dbReference type="AlphaFoldDB" id="A0A059Y859"/>
<dbReference type="HOGENOM" id="CLU_3081999_0_0_14"/>
<evidence type="ECO:0000313" key="1">
    <source>
        <dbReference type="EMBL" id="AIA33797.1"/>
    </source>
</evidence>
<dbReference type="Proteomes" id="UP000027182">
    <property type="component" value="Chromosome"/>
</dbReference>
<name>A0A059Y859_MYCBV</name>